<evidence type="ECO:0000259" key="3">
    <source>
        <dbReference type="Pfam" id="PF09834"/>
    </source>
</evidence>
<dbReference type="GeneID" id="300654573"/>
<evidence type="ECO:0000256" key="1">
    <source>
        <dbReference type="SAM" id="MobiDB-lite"/>
    </source>
</evidence>
<dbReference type="RefSeq" id="WP_036261215.1">
    <property type="nucleotide sequence ID" value="NZ_BMHN01000001.1"/>
</dbReference>
<evidence type="ECO:0000313" key="4">
    <source>
        <dbReference type="EMBL" id="NBG95869.1"/>
    </source>
</evidence>
<name>A0A845QBW0_9HYPH</name>
<keyword evidence="2" id="KW-0472">Membrane</keyword>
<dbReference type="Pfam" id="PF09834">
    <property type="entry name" value="DUF2061"/>
    <property type="match status" value="1"/>
</dbReference>
<dbReference type="AlphaFoldDB" id="A0A845QBW0"/>
<comment type="caution">
    <text evidence="4">The sequence shown here is derived from an EMBL/GenBank/DDBJ whole genome shotgun (WGS) entry which is preliminary data.</text>
</comment>
<protein>
    <submittedName>
        <fullName evidence="4">DUF2061 domain-containing protein</fullName>
    </submittedName>
</protein>
<feature type="region of interest" description="Disordered" evidence="1">
    <location>
        <begin position="63"/>
        <end position="87"/>
    </location>
</feature>
<gene>
    <name evidence="4" type="ORF">GTQ45_08995</name>
</gene>
<feature type="compositionally biased region" description="Basic and acidic residues" evidence="1">
    <location>
        <begin position="63"/>
        <end position="78"/>
    </location>
</feature>
<accession>A0A845QBW0</accession>
<keyword evidence="2" id="KW-0812">Transmembrane</keyword>
<evidence type="ECO:0000256" key="2">
    <source>
        <dbReference type="SAM" id="Phobius"/>
    </source>
</evidence>
<proteinExistence type="predicted"/>
<organism evidence="4 5">
    <name type="scientific">Pyruvatibacter mobilis</name>
    <dbReference type="NCBI Taxonomy" id="1712261"/>
    <lineage>
        <taxon>Bacteria</taxon>
        <taxon>Pseudomonadati</taxon>
        <taxon>Pseudomonadota</taxon>
        <taxon>Alphaproteobacteria</taxon>
        <taxon>Hyphomicrobiales</taxon>
        <taxon>Parvibaculaceae</taxon>
        <taxon>Pyruvatibacter</taxon>
    </lineage>
</organism>
<keyword evidence="2" id="KW-1133">Transmembrane helix</keyword>
<sequence length="87" mass="9237">MSRVVSVAGSRAARKTFTYSVMHMAVAIAVAFVLSGSWVVAFSIGLIEPLVQTVAYHLHERAWGQDDGSGEGRSREMSDSPASPLAA</sequence>
<dbReference type="OrthoDB" id="9133582at2"/>
<feature type="domain" description="DUF2061" evidence="3">
    <location>
        <begin position="15"/>
        <end position="63"/>
    </location>
</feature>
<reference evidence="4 5" key="1">
    <citation type="journal article" date="2016" name="Int. J. Syst. Evol. Microbiol.">
        <title>Pyruvatibacter mobilis gen. nov., sp. nov., a marine bacterium from the culture broth of Picochlorum sp. 122.</title>
        <authorList>
            <person name="Wang G."/>
            <person name="Tang M."/>
            <person name="Wu H."/>
            <person name="Dai S."/>
            <person name="Li T."/>
            <person name="Chen C."/>
            <person name="He H."/>
            <person name="Fan J."/>
            <person name="Xiang W."/>
            <person name="Li X."/>
        </authorList>
    </citation>
    <scope>NUCLEOTIDE SEQUENCE [LARGE SCALE GENOMIC DNA]</scope>
    <source>
        <strain evidence="4 5">GYP-11</strain>
    </source>
</reference>
<feature type="transmembrane region" description="Helical" evidence="2">
    <location>
        <begin position="21"/>
        <end position="47"/>
    </location>
</feature>
<dbReference type="InterPro" id="IPR018638">
    <property type="entry name" value="DUF2061_membrane"/>
</dbReference>
<dbReference type="EMBL" id="WXYQ01000006">
    <property type="protein sequence ID" value="NBG95869.1"/>
    <property type="molecule type" value="Genomic_DNA"/>
</dbReference>
<dbReference type="Proteomes" id="UP000470384">
    <property type="component" value="Unassembled WGS sequence"/>
</dbReference>
<keyword evidence="5" id="KW-1185">Reference proteome</keyword>
<evidence type="ECO:0000313" key="5">
    <source>
        <dbReference type="Proteomes" id="UP000470384"/>
    </source>
</evidence>